<dbReference type="InterPro" id="IPR023198">
    <property type="entry name" value="PGP-like_dom2"/>
</dbReference>
<dbReference type="PANTHER" id="PTHR43434:SF1">
    <property type="entry name" value="PHOSPHOGLYCOLATE PHOSPHATASE"/>
    <property type="match status" value="1"/>
</dbReference>
<dbReference type="Gene3D" id="1.10.150.240">
    <property type="entry name" value="Putative phosphatase, domain 2"/>
    <property type="match status" value="1"/>
</dbReference>
<dbReference type="SFLD" id="SFLDS00003">
    <property type="entry name" value="Haloacid_Dehalogenase"/>
    <property type="match status" value="1"/>
</dbReference>
<dbReference type="GO" id="GO:0008967">
    <property type="term" value="F:phosphoglycolate phosphatase activity"/>
    <property type="evidence" value="ECO:0007669"/>
    <property type="project" value="TreeGrafter"/>
</dbReference>
<reference evidence="2" key="1">
    <citation type="submission" date="2016-10" db="EMBL/GenBank/DDBJ databases">
        <authorList>
            <person name="Varghese N."/>
            <person name="Submissions S."/>
        </authorList>
    </citation>
    <scope>NUCLEOTIDE SEQUENCE [LARGE SCALE GENOMIC DNA]</scope>
    <source>
        <strain evidence="2">CGMCC 1.10121</strain>
    </source>
</reference>
<gene>
    <name evidence="1" type="ORF">SAMN04487948_104323</name>
</gene>
<dbReference type="EMBL" id="FODV01000004">
    <property type="protein sequence ID" value="SEO71466.1"/>
    <property type="molecule type" value="Genomic_DNA"/>
</dbReference>
<dbReference type="SFLD" id="SFLDG01129">
    <property type="entry name" value="C1.5:_HAD__Beta-PGM__Phosphata"/>
    <property type="match status" value="1"/>
</dbReference>
<dbReference type="Pfam" id="PF13419">
    <property type="entry name" value="HAD_2"/>
    <property type="match status" value="1"/>
</dbReference>
<dbReference type="GO" id="GO:0006281">
    <property type="term" value="P:DNA repair"/>
    <property type="evidence" value="ECO:0007669"/>
    <property type="project" value="TreeGrafter"/>
</dbReference>
<dbReference type="InterPro" id="IPR041492">
    <property type="entry name" value="HAD_2"/>
</dbReference>
<dbReference type="InterPro" id="IPR023214">
    <property type="entry name" value="HAD_sf"/>
</dbReference>
<organism evidence="1 2">
    <name type="scientific">Halogranum amylolyticum</name>
    <dbReference type="NCBI Taxonomy" id="660520"/>
    <lineage>
        <taxon>Archaea</taxon>
        <taxon>Methanobacteriati</taxon>
        <taxon>Methanobacteriota</taxon>
        <taxon>Stenosarchaea group</taxon>
        <taxon>Halobacteria</taxon>
        <taxon>Halobacteriales</taxon>
        <taxon>Haloferacaceae</taxon>
    </lineage>
</organism>
<dbReference type="SUPFAM" id="SSF56784">
    <property type="entry name" value="HAD-like"/>
    <property type="match status" value="1"/>
</dbReference>
<dbReference type="InterPro" id="IPR036412">
    <property type="entry name" value="HAD-like_sf"/>
</dbReference>
<name>A0A1H8RYW0_9EURY</name>
<dbReference type="AlphaFoldDB" id="A0A1H8RYW0"/>
<dbReference type="Proteomes" id="UP000199126">
    <property type="component" value="Unassembled WGS sequence"/>
</dbReference>
<dbReference type="Gene3D" id="3.40.50.1000">
    <property type="entry name" value="HAD superfamily/HAD-like"/>
    <property type="match status" value="1"/>
</dbReference>
<dbReference type="InterPro" id="IPR050155">
    <property type="entry name" value="HAD-like_hydrolase_sf"/>
</dbReference>
<keyword evidence="2" id="KW-1185">Reference proteome</keyword>
<dbReference type="OrthoDB" id="212720at2157"/>
<accession>A0A1H8RYW0</accession>
<evidence type="ECO:0000313" key="1">
    <source>
        <dbReference type="EMBL" id="SEO71466.1"/>
    </source>
</evidence>
<dbReference type="PANTHER" id="PTHR43434">
    <property type="entry name" value="PHOSPHOGLYCOLATE PHOSPHATASE"/>
    <property type="match status" value="1"/>
</dbReference>
<proteinExistence type="predicted"/>
<evidence type="ECO:0000313" key="2">
    <source>
        <dbReference type="Proteomes" id="UP000199126"/>
    </source>
</evidence>
<sequence length="211" mass="22729">MRFYDNPYERPKSSFRSRAESHTVTLNAPDLPDLTDLAEFDAVVYDLDGTLVRLAVNWDAVAADVVDVFADAGVDATDYDLWGMLDLADEHGLRPAVETAIADHETEGARRSERLPLADGVADHGVPVGVCSLNCEAACRVALDVHELAPHVGSVVGRDSVATRKPDPEPLLATLRALGVDASKAVFVGDSRRDEVTAERAGSAFRYVDGR</sequence>
<protein>
    <submittedName>
        <fullName evidence="1">Phosphoglycolate phosphatase</fullName>
    </submittedName>
</protein>